<proteinExistence type="predicted"/>
<accession>A0ABQ3LQR0</accession>
<gene>
    <name evidence="1" type="ORF">GCM10008023_34720</name>
</gene>
<organism evidence="1 2">
    <name type="scientific">Sphingomonas glacialis</name>
    <dbReference type="NCBI Taxonomy" id="658225"/>
    <lineage>
        <taxon>Bacteria</taxon>
        <taxon>Pseudomonadati</taxon>
        <taxon>Pseudomonadota</taxon>
        <taxon>Alphaproteobacteria</taxon>
        <taxon>Sphingomonadales</taxon>
        <taxon>Sphingomonadaceae</taxon>
        <taxon>Sphingomonas</taxon>
    </lineage>
</organism>
<dbReference type="EMBL" id="BNAQ01000006">
    <property type="protein sequence ID" value="GHH23593.1"/>
    <property type="molecule type" value="Genomic_DNA"/>
</dbReference>
<keyword evidence="2" id="KW-1185">Reference proteome</keyword>
<name>A0ABQ3LQR0_9SPHN</name>
<comment type="caution">
    <text evidence="1">The sequence shown here is derived from an EMBL/GenBank/DDBJ whole genome shotgun (WGS) entry which is preliminary data.</text>
</comment>
<evidence type="ECO:0000313" key="2">
    <source>
        <dbReference type="Proteomes" id="UP000652430"/>
    </source>
</evidence>
<reference evidence="2" key="1">
    <citation type="journal article" date="2019" name="Int. J. Syst. Evol. Microbiol.">
        <title>The Global Catalogue of Microorganisms (GCM) 10K type strain sequencing project: providing services to taxonomists for standard genome sequencing and annotation.</title>
        <authorList>
            <consortium name="The Broad Institute Genomics Platform"/>
            <consortium name="The Broad Institute Genome Sequencing Center for Infectious Disease"/>
            <person name="Wu L."/>
            <person name="Ma J."/>
        </authorList>
    </citation>
    <scope>NUCLEOTIDE SEQUENCE [LARGE SCALE GENOMIC DNA]</scope>
    <source>
        <strain evidence="2">CGMCC 1.8957</strain>
    </source>
</reference>
<evidence type="ECO:0000313" key="1">
    <source>
        <dbReference type="EMBL" id="GHH23593.1"/>
    </source>
</evidence>
<sequence>MAHDLQSDQYAAPRTAAATGSLDMTGITTITLLAAAVLLTGQPPAAIARSGATTTEDYRVRYDARRDVYCVRFFADPPAADPHPGPSIDTCQSRDAWAREDVRIDRLPPSEPS</sequence>
<evidence type="ECO:0008006" key="3">
    <source>
        <dbReference type="Google" id="ProtNLM"/>
    </source>
</evidence>
<dbReference type="Proteomes" id="UP000652430">
    <property type="component" value="Unassembled WGS sequence"/>
</dbReference>
<protein>
    <recommendedName>
        <fullName evidence="3">UrcA family protein</fullName>
    </recommendedName>
</protein>